<dbReference type="UniPathway" id="UPA00277">
    <property type="reaction ID" value="UER00407"/>
</dbReference>
<evidence type="ECO:0000313" key="16">
    <source>
        <dbReference type="EMBL" id="SES68598.1"/>
    </source>
</evidence>
<evidence type="ECO:0000259" key="15">
    <source>
        <dbReference type="SMART" id="SM00904"/>
    </source>
</evidence>
<evidence type="ECO:0000256" key="10">
    <source>
        <dbReference type="ARBA" id="ARBA00022840"/>
    </source>
</evidence>
<dbReference type="InterPro" id="IPR002606">
    <property type="entry name" value="Riboflavin_kinase_bac"/>
</dbReference>
<organism evidence="16 17">
    <name type="scientific">Natronincola peptidivorans</name>
    <dbReference type="NCBI Taxonomy" id="426128"/>
    <lineage>
        <taxon>Bacteria</taxon>
        <taxon>Bacillati</taxon>
        <taxon>Bacillota</taxon>
        <taxon>Clostridia</taxon>
        <taxon>Peptostreptococcales</taxon>
        <taxon>Natronincolaceae</taxon>
        <taxon>Natronincola</taxon>
    </lineage>
</organism>
<proteinExistence type="inferred from homology"/>
<feature type="domain" description="Riboflavin kinase" evidence="15">
    <location>
        <begin position="182"/>
        <end position="306"/>
    </location>
</feature>
<evidence type="ECO:0000256" key="5">
    <source>
        <dbReference type="ARBA" id="ARBA00022679"/>
    </source>
</evidence>
<sequence>MKVIEEYQQIDSNRERSVALGNFDGIHIGHQKLIEHLLDKSEPEKLESCVYTFINHTIPVIADQQPIQYITNLNSRKEIFQGLGVDMLFLDSFDKEMMTLTPEAFVEKILVKVLNCKIAVVGFDYRFGYKAQGDVELLKKLGEKYGFQVSVVDAVTINEEKVSSSNIKKYLKNGDVEKANAFLGRFFSIRNKVIHGDARGKKLGYPTANIDVDPLQLTPKEGVYATLININNNTYMGATFIGTKPTFKSEKIAIETFIIDYEGDLYHQFIDISFIKRIREEIIFKSPNELIKQINEDIKHIKTYLHSNTNVLK</sequence>
<dbReference type="Gene3D" id="2.40.30.30">
    <property type="entry name" value="Riboflavin kinase-like"/>
    <property type="match status" value="1"/>
</dbReference>
<comment type="catalytic activity">
    <reaction evidence="13 14">
        <text>FMN + ATP + H(+) = FAD + diphosphate</text>
        <dbReference type="Rhea" id="RHEA:17237"/>
        <dbReference type="ChEBI" id="CHEBI:15378"/>
        <dbReference type="ChEBI" id="CHEBI:30616"/>
        <dbReference type="ChEBI" id="CHEBI:33019"/>
        <dbReference type="ChEBI" id="CHEBI:57692"/>
        <dbReference type="ChEBI" id="CHEBI:58210"/>
        <dbReference type="EC" id="2.7.7.2"/>
    </reaction>
</comment>
<dbReference type="OrthoDB" id="9803667at2"/>
<dbReference type="Gene3D" id="3.40.50.620">
    <property type="entry name" value="HUPs"/>
    <property type="match status" value="1"/>
</dbReference>
<keyword evidence="10 14" id="KW-0067">ATP-binding</keyword>
<keyword evidence="5 14" id="KW-0808">Transferase</keyword>
<evidence type="ECO:0000256" key="13">
    <source>
        <dbReference type="ARBA" id="ARBA00049494"/>
    </source>
</evidence>
<dbReference type="UniPathway" id="UPA00276">
    <property type="reaction ID" value="UER00406"/>
</dbReference>
<dbReference type="PANTHER" id="PTHR22749:SF6">
    <property type="entry name" value="RIBOFLAVIN KINASE"/>
    <property type="match status" value="1"/>
</dbReference>
<dbReference type="GO" id="GO:0009398">
    <property type="term" value="P:FMN biosynthetic process"/>
    <property type="evidence" value="ECO:0007669"/>
    <property type="project" value="UniProtKB-UniRule"/>
</dbReference>
<keyword evidence="8 14" id="KW-0418">Kinase</keyword>
<dbReference type="SMART" id="SM00904">
    <property type="entry name" value="Flavokinase"/>
    <property type="match status" value="1"/>
</dbReference>
<keyword evidence="9 14" id="KW-0274">FAD</keyword>
<dbReference type="RefSeq" id="WP_090438061.1">
    <property type="nucleotide sequence ID" value="NZ_FOHU01000001.1"/>
</dbReference>
<dbReference type="InterPro" id="IPR015864">
    <property type="entry name" value="FAD_synthase"/>
</dbReference>
<dbReference type="InterPro" id="IPR023465">
    <property type="entry name" value="Riboflavin_kinase_dom_sf"/>
</dbReference>
<dbReference type="STRING" id="426128.SAMN05660297_00242"/>
<dbReference type="GO" id="GO:0006747">
    <property type="term" value="P:FAD biosynthetic process"/>
    <property type="evidence" value="ECO:0007669"/>
    <property type="project" value="UniProtKB-UniRule"/>
</dbReference>
<gene>
    <name evidence="16" type="ORF">SAMN05660297_00242</name>
</gene>
<comment type="pathway">
    <text evidence="2 14">Cofactor biosynthesis; FMN biosynthesis; FMN from riboflavin (ATP route): step 1/1.</text>
</comment>
<keyword evidence="11" id="KW-0511">Multifunctional enzyme</keyword>
<evidence type="ECO:0000256" key="4">
    <source>
        <dbReference type="ARBA" id="ARBA00022643"/>
    </source>
</evidence>
<dbReference type="EMBL" id="FOHU01000001">
    <property type="protein sequence ID" value="SES68598.1"/>
    <property type="molecule type" value="Genomic_DNA"/>
</dbReference>
<dbReference type="Proteomes" id="UP000199568">
    <property type="component" value="Unassembled WGS sequence"/>
</dbReference>
<comment type="catalytic activity">
    <reaction evidence="12 14">
        <text>riboflavin + ATP = FMN + ADP + H(+)</text>
        <dbReference type="Rhea" id="RHEA:14357"/>
        <dbReference type="ChEBI" id="CHEBI:15378"/>
        <dbReference type="ChEBI" id="CHEBI:30616"/>
        <dbReference type="ChEBI" id="CHEBI:57986"/>
        <dbReference type="ChEBI" id="CHEBI:58210"/>
        <dbReference type="ChEBI" id="CHEBI:456216"/>
        <dbReference type="EC" id="2.7.1.26"/>
    </reaction>
</comment>
<dbReference type="GO" id="GO:0009231">
    <property type="term" value="P:riboflavin biosynthetic process"/>
    <property type="evidence" value="ECO:0007669"/>
    <property type="project" value="InterPro"/>
</dbReference>
<dbReference type="NCBIfam" id="TIGR00083">
    <property type="entry name" value="ribF"/>
    <property type="match status" value="1"/>
</dbReference>
<dbReference type="Pfam" id="PF01687">
    <property type="entry name" value="Flavokinase"/>
    <property type="match status" value="1"/>
</dbReference>
<evidence type="ECO:0000256" key="12">
    <source>
        <dbReference type="ARBA" id="ARBA00047880"/>
    </source>
</evidence>
<dbReference type="EC" id="2.7.7.2" evidence="14"/>
<accession>A0A1H9YI14</accession>
<keyword evidence="17" id="KW-1185">Reference proteome</keyword>
<dbReference type="NCBIfam" id="NF004160">
    <property type="entry name" value="PRK05627.1-3"/>
    <property type="match status" value="1"/>
</dbReference>
<evidence type="ECO:0000313" key="17">
    <source>
        <dbReference type="Proteomes" id="UP000199568"/>
    </source>
</evidence>
<dbReference type="GO" id="GO:0005524">
    <property type="term" value="F:ATP binding"/>
    <property type="evidence" value="ECO:0007669"/>
    <property type="project" value="UniProtKB-UniRule"/>
</dbReference>
<reference evidence="16 17" key="1">
    <citation type="submission" date="2016-10" db="EMBL/GenBank/DDBJ databases">
        <authorList>
            <person name="de Groot N.N."/>
        </authorList>
    </citation>
    <scope>NUCLEOTIDE SEQUENCE [LARGE SCALE GENOMIC DNA]</scope>
    <source>
        <strain evidence="16 17">DSM 18979</strain>
    </source>
</reference>
<dbReference type="EC" id="2.7.1.26" evidence="14"/>
<dbReference type="SUPFAM" id="SSF82114">
    <property type="entry name" value="Riboflavin kinase-like"/>
    <property type="match status" value="1"/>
</dbReference>
<evidence type="ECO:0000256" key="7">
    <source>
        <dbReference type="ARBA" id="ARBA00022741"/>
    </source>
</evidence>
<dbReference type="InterPro" id="IPR014729">
    <property type="entry name" value="Rossmann-like_a/b/a_fold"/>
</dbReference>
<dbReference type="GO" id="GO:0008531">
    <property type="term" value="F:riboflavin kinase activity"/>
    <property type="evidence" value="ECO:0007669"/>
    <property type="project" value="UniProtKB-UniRule"/>
</dbReference>
<keyword evidence="7 14" id="KW-0547">Nucleotide-binding</keyword>
<evidence type="ECO:0000256" key="2">
    <source>
        <dbReference type="ARBA" id="ARBA00005201"/>
    </source>
</evidence>
<dbReference type="PIRSF" id="PIRSF004491">
    <property type="entry name" value="FAD_Synth"/>
    <property type="match status" value="1"/>
</dbReference>
<dbReference type="InterPro" id="IPR015865">
    <property type="entry name" value="Riboflavin_kinase_bac/euk"/>
</dbReference>
<dbReference type="NCBIfam" id="NF004162">
    <property type="entry name" value="PRK05627.1-5"/>
    <property type="match status" value="1"/>
</dbReference>
<comment type="similarity">
    <text evidence="14">Belongs to the ribF family.</text>
</comment>
<evidence type="ECO:0000256" key="11">
    <source>
        <dbReference type="ARBA" id="ARBA00023268"/>
    </source>
</evidence>
<evidence type="ECO:0000256" key="6">
    <source>
        <dbReference type="ARBA" id="ARBA00022695"/>
    </source>
</evidence>
<dbReference type="PANTHER" id="PTHR22749">
    <property type="entry name" value="RIBOFLAVIN KINASE/FMN ADENYLYLTRANSFERASE"/>
    <property type="match status" value="1"/>
</dbReference>
<evidence type="ECO:0000256" key="1">
    <source>
        <dbReference type="ARBA" id="ARBA00004726"/>
    </source>
</evidence>
<evidence type="ECO:0000256" key="14">
    <source>
        <dbReference type="PIRNR" id="PIRNR004491"/>
    </source>
</evidence>
<keyword evidence="6 14" id="KW-0548">Nucleotidyltransferase</keyword>
<dbReference type="CDD" id="cd02064">
    <property type="entry name" value="FAD_synthetase_N"/>
    <property type="match status" value="1"/>
</dbReference>
<evidence type="ECO:0000256" key="8">
    <source>
        <dbReference type="ARBA" id="ARBA00022777"/>
    </source>
</evidence>
<comment type="pathway">
    <text evidence="1 14">Cofactor biosynthesis; FAD biosynthesis; FAD from FMN: step 1/1.</text>
</comment>
<dbReference type="InterPro" id="IPR023468">
    <property type="entry name" value="Riboflavin_kinase"/>
</dbReference>
<evidence type="ECO:0000256" key="3">
    <source>
        <dbReference type="ARBA" id="ARBA00022630"/>
    </source>
</evidence>
<dbReference type="Pfam" id="PF06574">
    <property type="entry name" value="FAD_syn"/>
    <property type="match status" value="1"/>
</dbReference>
<keyword evidence="4 14" id="KW-0288">FMN</keyword>
<name>A0A1H9YI14_9FIRM</name>
<dbReference type="GO" id="GO:0003919">
    <property type="term" value="F:FMN adenylyltransferase activity"/>
    <property type="evidence" value="ECO:0007669"/>
    <property type="project" value="UniProtKB-UniRule"/>
</dbReference>
<dbReference type="AlphaFoldDB" id="A0A1H9YI14"/>
<dbReference type="SUPFAM" id="SSF52374">
    <property type="entry name" value="Nucleotidylyl transferase"/>
    <property type="match status" value="1"/>
</dbReference>
<evidence type="ECO:0000256" key="9">
    <source>
        <dbReference type="ARBA" id="ARBA00022827"/>
    </source>
</evidence>
<dbReference type="FunFam" id="3.40.50.620:FF:000021">
    <property type="entry name" value="Riboflavin biosynthesis protein"/>
    <property type="match status" value="1"/>
</dbReference>
<protein>
    <recommendedName>
        <fullName evidence="14">Riboflavin biosynthesis protein</fullName>
    </recommendedName>
    <domain>
        <recommendedName>
            <fullName evidence="14">Riboflavin kinase</fullName>
            <ecNumber evidence="14">2.7.1.26</ecNumber>
        </recommendedName>
        <alternativeName>
            <fullName evidence="14">Flavokinase</fullName>
        </alternativeName>
    </domain>
    <domain>
        <recommendedName>
            <fullName evidence="14">FMN adenylyltransferase</fullName>
            <ecNumber evidence="14">2.7.7.2</ecNumber>
        </recommendedName>
        <alternativeName>
            <fullName evidence="14">FAD pyrophosphorylase</fullName>
        </alternativeName>
        <alternativeName>
            <fullName evidence="14">FAD synthase</fullName>
        </alternativeName>
    </domain>
</protein>
<keyword evidence="3 14" id="KW-0285">Flavoprotein</keyword>